<dbReference type="PANTHER" id="PTHR48022:SF41">
    <property type="entry name" value="MAJOR FACILITATOR SUPERFAMILY (MFS) PROFILE DOMAIN-CONTAINING PROTEIN"/>
    <property type="match status" value="1"/>
</dbReference>
<feature type="transmembrane region" description="Helical" evidence="6">
    <location>
        <begin position="327"/>
        <end position="349"/>
    </location>
</feature>
<dbReference type="PANTHER" id="PTHR48022">
    <property type="entry name" value="PLASTIDIC GLUCOSE TRANSPORTER 4"/>
    <property type="match status" value="1"/>
</dbReference>
<name>A0ABP0E2B9_9PEZI</name>
<gene>
    <name evidence="7" type="ORF">SEPCBS57363_006309</name>
</gene>
<protein>
    <recommendedName>
        <fullName evidence="9">Major facilitator superfamily (MFS) profile domain-containing protein</fullName>
    </recommendedName>
</protein>
<keyword evidence="4 6" id="KW-0472">Membrane</keyword>
<proteinExistence type="predicted"/>
<evidence type="ECO:0000256" key="3">
    <source>
        <dbReference type="ARBA" id="ARBA00022989"/>
    </source>
</evidence>
<keyword evidence="3 6" id="KW-1133">Transmembrane helix</keyword>
<feature type="transmembrane region" description="Helical" evidence="6">
    <location>
        <begin position="230"/>
        <end position="251"/>
    </location>
</feature>
<evidence type="ECO:0000256" key="5">
    <source>
        <dbReference type="SAM" id="MobiDB-lite"/>
    </source>
</evidence>
<evidence type="ECO:0000256" key="4">
    <source>
        <dbReference type="ARBA" id="ARBA00023136"/>
    </source>
</evidence>
<sequence length="564" mass="61305">MVTMDGAGSSTDDSTLHSPDMSPLTSFDPSPELSPTSTVMEMDSRMAQLRGISSYSEKRRLLRARASAYVTKMAARTDTFRTNYKAILWSLLFMLPERFSAQEDDFGAVWMLAVQVCSVGSSMLGGITVGWLSSQYSVRLILATSLVGFLGCTCINVWAPSMSIILLGTLLQGLCSGGFGTLASTYIADACTPSISQVMTGMISCCWVIGQLSSYGVLWSTVSVKGAKAYQIPMALQWVIPLPVVIACALAPSSPWWHVRRGNTDAALHALRRLTSSPRRRTESLIDPAVVRLAEIQRVVALEKEQTTNDISFRECFRGANRRRTEIAVMVNVGQVIVGFAIACQFVNFMRLAGLQSSDSIKMAFFNAIILLVGSLCYFVFYTRLSTRTLYVAGLGQAALLFGWSFLYGATIGPATNTIVCDVSSAALRTKTLAFSRMASDMFSLVQASAGPYMLGQDKANLQGLTAFPAVGLISIWLLWSMVRLPEMKGIPQAVLDLLFERRIPARRFQREAKRLWIMDTHALDGQVDGATTAAGAMLAANVEAEYADAAGDGIFAEADHFVV</sequence>
<dbReference type="InterPro" id="IPR050360">
    <property type="entry name" value="MFS_Sugar_Transporters"/>
</dbReference>
<feature type="transmembrane region" description="Helical" evidence="6">
    <location>
        <begin position="389"/>
        <end position="407"/>
    </location>
</feature>
<evidence type="ECO:0000313" key="8">
    <source>
        <dbReference type="Proteomes" id="UP001642501"/>
    </source>
</evidence>
<feature type="region of interest" description="Disordered" evidence="5">
    <location>
        <begin position="1"/>
        <end position="37"/>
    </location>
</feature>
<dbReference type="Pfam" id="PF00083">
    <property type="entry name" value="Sugar_tr"/>
    <property type="match status" value="1"/>
</dbReference>
<accession>A0ABP0E2B9</accession>
<evidence type="ECO:0000313" key="7">
    <source>
        <dbReference type="EMBL" id="CAK7274728.1"/>
    </source>
</evidence>
<evidence type="ECO:0000256" key="1">
    <source>
        <dbReference type="ARBA" id="ARBA00004141"/>
    </source>
</evidence>
<feature type="transmembrane region" description="Helical" evidence="6">
    <location>
        <begin position="361"/>
        <end position="382"/>
    </location>
</feature>
<organism evidence="7 8">
    <name type="scientific">Sporothrix epigloea</name>
    <dbReference type="NCBI Taxonomy" id="1892477"/>
    <lineage>
        <taxon>Eukaryota</taxon>
        <taxon>Fungi</taxon>
        <taxon>Dikarya</taxon>
        <taxon>Ascomycota</taxon>
        <taxon>Pezizomycotina</taxon>
        <taxon>Sordariomycetes</taxon>
        <taxon>Sordariomycetidae</taxon>
        <taxon>Ophiostomatales</taxon>
        <taxon>Ophiostomataceae</taxon>
        <taxon>Sporothrix</taxon>
    </lineage>
</organism>
<dbReference type="InterPro" id="IPR036259">
    <property type="entry name" value="MFS_trans_sf"/>
</dbReference>
<dbReference type="SUPFAM" id="SSF103473">
    <property type="entry name" value="MFS general substrate transporter"/>
    <property type="match status" value="1"/>
</dbReference>
<comment type="caution">
    <text evidence="7">The sequence shown here is derived from an EMBL/GenBank/DDBJ whole genome shotgun (WGS) entry which is preliminary data.</text>
</comment>
<dbReference type="EMBL" id="CAWUOM010000181">
    <property type="protein sequence ID" value="CAK7274728.1"/>
    <property type="molecule type" value="Genomic_DNA"/>
</dbReference>
<feature type="transmembrane region" description="Helical" evidence="6">
    <location>
        <begin position="164"/>
        <end position="186"/>
    </location>
</feature>
<feature type="transmembrane region" description="Helical" evidence="6">
    <location>
        <begin position="198"/>
        <end position="218"/>
    </location>
</feature>
<reference evidence="7 8" key="1">
    <citation type="submission" date="2024-01" db="EMBL/GenBank/DDBJ databases">
        <authorList>
            <person name="Allen C."/>
            <person name="Tagirdzhanova G."/>
        </authorList>
    </citation>
    <scope>NUCLEOTIDE SEQUENCE [LARGE SCALE GENOMIC DNA]</scope>
    <source>
        <strain evidence="7 8">CBS 573.63</strain>
    </source>
</reference>
<evidence type="ECO:0008006" key="9">
    <source>
        <dbReference type="Google" id="ProtNLM"/>
    </source>
</evidence>
<keyword evidence="2 6" id="KW-0812">Transmembrane</keyword>
<comment type="subcellular location">
    <subcellularLocation>
        <location evidence="1">Membrane</location>
        <topology evidence="1">Multi-pass membrane protein</topology>
    </subcellularLocation>
</comment>
<feature type="transmembrane region" description="Helical" evidence="6">
    <location>
        <begin position="140"/>
        <end position="158"/>
    </location>
</feature>
<dbReference type="Gene3D" id="1.20.1250.20">
    <property type="entry name" value="MFS general substrate transporter like domains"/>
    <property type="match status" value="1"/>
</dbReference>
<dbReference type="InterPro" id="IPR005828">
    <property type="entry name" value="MFS_sugar_transport-like"/>
</dbReference>
<feature type="transmembrane region" description="Helical" evidence="6">
    <location>
        <begin position="462"/>
        <end position="480"/>
    </location>
</feature>
<dbReference type="Proteomes" id="UP001642501">
    <property type="component" value="Unassembled WGS sequence"/>
</dbReference>
<feature type="compositionally biased region" description="Polar residues" evidence="5">
    <location>
        <begin position="8"/>
        <end position="37"/>
    </location>
</feature>
<evidence type="ECO:0000256" key="6">
    <source>
        <dbReference type="SAM" id="Phobius"/>
    </source>
</evidence>
<evidence type="ECO:0000256" key="2">
    <source>
        <dbReference type="ARBA" id="ARBA00022692"/>
    </source>
</evidence>
<keyword evidence="8" id="KW-1185">Reference proteome</keyword>
<feature type="transmembrane region" description="Helical" evidence="6">
    <location>
        <begin position="107"/>
        <end position="133"/>
    </location>
</feature>